<accession>A0A811S0Q9</accession>
<reference evidence="1" key="1">
    <citation type="submission" date="2020-10" db="EMBL/GenBank/DDBJ databases">
        <authorList>
            <person name="Han B."/>
            <person name="Lu T."/>
            <person name="Zhao Q."/>
            <person name="Huang X."/>
            <person name="Zhao Y."/>
        </authorList>
    </citation>
    <scope>NUCLEOTIDE SEQUENCE</scope>
</reference>
<organism evidence="1 2">
    <name type="scientific">Miscanthus lutarioriparius</name>
    <dbReference type="NCBI Taxonomy" id="422564"/>
    <lineage>
        <taxon>Eukaryota</taxon>
        <taxon>Viridiplantae</taxon>
        <taxon>Streptophyta</taxon>
        <taxon>Embryophyta</taxon>
        <taxon>Tracheophyta</taxon>
        <taxon>Spermatophyta</taxon>
        <taxon>Magnoliopsida</taxon>
        <taxon>Liliopsida</taxon>
        <taxon>Poales</taxon>
        <taxon>Poaceae</taxon>
        <taxon>PACMAD clade</taxon>
        <taxon>Panicoideae</taxon>
        <taxon>Andropogonodae</taxon>
        <taxon>Andropogoneae</taxon>
        <taxon>Saccharinae</taxon>
        <taxon>Miscanthus</taxon>
    </lineage>
</organism>
<dbReference type="Proteomes" id="UP000604825">
    <property type="component" value="Unassembled WGS sequence"/>
</dbReference>
<protein>
    <submittedName>
        <fullName evidence="1">Uncharacterized protein</fullName>
    </submittedName>
</protein>
<evidence type="ECO:0000313" key="1">
    <source>
        <dbReference type="EMBL" id="CAD6335119.1"/>
    </source>
</evidence>
<keyword evidence="2" id="KW-1185">Reference proteome</keyword>
<sequence>MEVNQDGDMGWTQTRVIELEKLLPVDADSIFCSFLGFAPVVGVFFVATYDDGLFSLDLKSGRVRKVYEEECDAFDYLGRVPCVVLFPTRASALQAVTATSTKKPDLFFGEIHSQNKNLTVDVKGNSELNTRFNSSDPFAAACILLNQ</sequence>
<dbReference type="AlphaFoldDB" id="A0A811S0Q9"/>
<gene>
    <name evidence="1" type="ORF">NCGR_LOCUS59217</name>
</gene>
<evidence type="ECO:0000313" key="2">
    <source>
        <dbReference type="Proteomes" id="UP000604825"/>
    </source>
</evidence>
<dbReference type="OrthoDB" id="10591648at2759"/>
<name>A0A811S0Q9_9POAL</name>
<comment type="caution">
    <text evidence="1">The sequence shown here is derived from an EMBL/GenBank/DDBJ whole genome shotgun (WGS) entry which is preliminary data.</text>
</comment>
<proteinExistence type="predicted"/>
<dbReference type="EMBL" id="CAJGYO010000017">
    <property type="protein sequence ID" value="CAD6335119.1"/>
    <property type="molecule type" value="Genomic_DNA"/>
</dbReference>